<dbReference type="AlphaFoldDB" id="A0A5J4FWJ3"/>
<feature type="binding site" evidence="9">
    <location>
        <position position="126"/>
    </location>
    <ligand>
        <name>Zn(2+)</name>
        <dbReference type="ChEBI" id="CHEBI:29105"/>
        <note>catalytic</note>
    </ligand>
</feature>
<keyword evidence="12" id="KW-1185">Reference proteome</keyword>
<comment type="cofactor">
    <cofactor evidence="9">
        <name>Zn(2+)</name>
        <dbReference type="ChEBI" id="CHEBI:29105"/>
    </cofactor>
    <text evidence="9">Binds 1 zinc ion per subunit.</text>
</comment>
<feature type="binding site" evidence="9">
    <location>
        <position position="186"/>
    </location>
    <ligand>
        <name>Zn(2+)</name>
        <dbReference type="ChEBI" id="CHEBI:29105"/>
        <note>catalytic</note>
    </ligand>
</feature>
<evidence type="ECO:0000256" key="7">
    <source>
        <dbReference type="ARBA" id="ARBA00023049"/>
    </source>
</evidence>
<feature type="active site" description="Proton donor/acceptor" evidence="9">
    <location>
        <position position="183"/>
    </location>
</feature>
<evidence type="ECO:0000256" key="6">
    <source>
        <dbReference type="ARBA" id="ARBA00022997"/>
    </source>
</evidence>
<accession>A0A5J4FWJ3</accession>
<dbReference type="OrthoDB" id="9801430at2"/>
<name>A0A5J4FWJ3_9FLAO</name>
<dbReference type="SUPFAM" id="SSF55166">
    <property type="entry name" value="Hedgehog/DD-peptidase"/>
    <property type="match status" value="1"/>
</dbReference>
<evidence type="ECO:0000313" key="12">
    <source>
        <dbReference type="Proteomes" id="UP000326994"/>
    </source>
</evidence>
<keyword evidence="5 9" id="KW-0862">Zinc</keyword>
<evidence type="ECO:0000256" key="10">
    <source>
        <dbReference type="PIRNR" id="PIRNR026671"/>
    </source>
</evidence>
<keyword evidence="2 9" id="KW-0645">Protease</keyword>
<evidence type="ECO:0000256" key="2">
    <source>
        <dbReference type="ARBA" id="ARBA00022670"/>
    </source>
</evidence>
<evidence type="ECO:0000313" key="11">
    <source>
        <dbReference type="EMBL" id="GEQ86363.1"/>
    </source>
</evidence>
<dbReference type="EMBL" id="BKCF01000003">
    <property type="protein sequence ID" value="GEQ86363.1"/>
    <property type="molecule type" value="Genomic_DNA"/>
</dbReference>
<proteinExistence type="inferred from homology"/>
<keyword evidence="6 9" id="KW-0224">Dipeptidase</keyword>
<keyword evidence="8 10" id="KW-0961">Cell wall biogenesis/degradation</keyword>
<keyword evidence="4 9" id="KW-0378">Hydrolase</keyword>
<feature type="binding site" evidence="9">
    <location>
        <position position="119"/>
    </location>
    <ligand>
        <name>Zn(2+)</name>
        <dbReference type="ChEBI" id="CHEBI:29105"/>
        <note>catalytic</note>
    </ligand>
</feature>
<dbReference type="PANTHER" id="PTHR43126:SF1">
    <property type="entry name" value="D-ALANYL-D-ALANINE DIPEPTIDASE"/>
    <property type="match status" value="1"/>
</dbReference>
<dbReference type="CDD" id="cd14840">
    <property type="entry name" value="D-Ala-D-Ala_dipeptidase_Aad"/>
    <property type="match status" value="1"/>
</dbReference>
<evidence type="ECO:0000256" key="8">
    <source>
        <dbReference type="ARBA" id="ARBA00023316"/>
    </source>
</evidence>
<dbReference type="EC" id="3.4.13.22" evidence="9 10"/>
<dbReference type="PIRSF" id="PIRSF026671">
    <property type="entry name" value="AA_dipeptidase"/>
    <property type="match status" value="1"/>
</dbReference>
<sequence length="205" mass="24187">MITYFKFLLLPYLLLFNFNNVKQQDSLVDMKIYGEEFDYEIRYATSNNFIGEVLYDCPKCLLQPEVAQAIFDANQFFCKKGYKIKFYDCYRPLDVQKFMWSKVPRPTYVANPYGKGSIHNKGAAVDLTLVTLDGCYVEMGSDYDFFGRASHIDNYNFSKEILANRKLLQEGLLKVGFKTVRTEWWHFSFKQSWRFKTMNDKLPCD</sequence>
<protein>
    <recommendedName>
        <fullName evidence="9 10">D-alanyl-D-alanine dipeptidase</fullName>
        <shortName evidence="9 10">D-Ala-D-Ala dipeptidase</shortName>
        <ecNumber evidence="9 10">3.4.13.22</ecNumber>
    </recommendedName>
</protein>
<dbReference type="InterPro" id="IPR009045">
    <property type="entry name" value="Zn_M74/Hedgehog-like"/>
</dbReference>
<dbReference type="InterPro" id="IPR000755">
    <property type="entry name" value="A_A_dipeptidase"/>
</dbReference>
<dbReference type="GO" id="GO:0006508">
    <property type="term" value="P:proteolysis"/>
    <property type="evidence" value="ECO:0007669"/>
    <property type="project" value="UniProtKB-KW"/>
</dbReference>
<keyword evidence="7 9" id="KW-0482">Metalloprotease</keyword>
<dbReference type="Gene3D" id="3.30.1380.10">
    <property type="match status" value="1"/>
</dbReference>
<feature type="site" description="Transition state stabilizer" evidence="9">
    <location>
        <position position="91"/>
    </location>
</feature>
<evidence type="ECO:0000256" key="1">
    <source>
        <dbReference type="ARBA" id="ARBA00001362"/>
    </source>
</evidence>
<dbReference type="HAMAP" id="MF_01924">
    <property type="entry name" value="A_A_dipeptidase"/>
    <property type="match status" value="1"/>
</dbReference>
<dbReference type="Pfam" id="PF01427">
    <property type="entry name" value="Peptidase_M15"/>
    <property type="match status" value="1"/>
</dbReference>
<dbReference type="GO" id="GO:0008237">
    <property type="term" value="F:metallopeptidase activity"/>
    <property type="evidence" value="ECO:0007669"/>
    <property type="project" value="UniProtKB-KW"/>
</dbReference>
<comment type="catalytic activity">
    <reaction evidence="1 9 10">
        <text>D-alanyl-D-alanine + H2O = 2 D-alanine</text>
        <dbReference type="Rhea" id="RHEA:20661"/>
        <dbReference type="ChEBI" id="CHEBI:15377"/>
        <dbReference type="ChEBI" id="CHEBI:57416"/>
        <dbReference type="ChEBI" id="CHEBI:57822"/>
        <dbReference type="EC" id="3.4.13.22"/>
    </reaction>
</comment>
<dbReference type="GO" id="GO:0160237">
    <property type="term" value="F:D-Ala-D-Ala dipeptidase activity"/>
    <property type="evidence" value="ECO:0007669"/>
    <property type="project" value="UniProtKB-EC"/>
</dbReference>
<evidence type="ECO:0000256" key="5">
    <source>
        <dbReference type="ARBA" id="ARBA00022833"/>
    </source>
</evidence>
<keyword evidence="3 9" id="KW-0479">Metal-binding</keyword>
<evidence type="ECO:0000256" key="9">
    <source>
        <dbReference type="HAMAP-Rule" id="MF_01924"/>
    </source>
</evidence>
<dbReference type="PANTHER" id="PTHR43126">
    <property type="entry name" value="D-ALANYL-D-ALANINE DIPEPTIDASE"/>
    <property type="match status" value="1"/>
</dbReference>
<gene>
    <name evidence="11" type="primary">ddpX</name>
    <name evidence="11" type="ORF">ULMS_18710</name>
</gene>
<reference evidence="11 12" key="1">
    <citation type="submission" date="2019-08" db="EMBL/GenBank/DDBJ databases">
        <title>Ulvibacter marinistellae sp. nov., isolated from a starfish, Patiria pectinifera.</title>
        <authorList>
            <person name="Kawano K."/>
            <person name="Ushijima N."/>
            <person name="Kihara M."/>
            <person name="Itoh H."/>
        </authorList>
    </citation>
    <scope>NUCLEOTIDE SEQUENCE [LARGE SCALE GENOMIC DNA]</scope>
    <source>
        <strain evidence="11 12">KK4</strain>
    </source>
</reference>
<comment type="similarity">
    <text evidence="9 10">Belongs to the peptidase M15D family.</text>
</comment>
<dbReference type="GO" id="GO:0071555">
    <property type="term" value="P:cell wall organization"/>
    <property type="evidence" value="ECO:0007669"/>
    <property type="project" value="UniProtKB-KW"/>
</dbReference>
<evidence type="ECO:0000256" key="3">
    <source>
        <dbReference type="ARBA" id="ARBA00022723"/>
    </source>
</evidence>
<comment type="function">
    <text evidence="9 10">Catalyzes hydrolysis of the D-alanyl-D-alanine dipeptide.</text>
</comment>
<dbReference type="GO" id="GO:0008270">
    <property type="term" value="F:zinc ion binding"/>
    <property type="evidence" value="ECO:0007669"/>
    <property type="project" value="UniProtKB-UniRule"/>
</dbReference>
<dbReference type="Proteomes" id="UP000326994">
    <property type="component" value="Unassembled WGS sequence"/>
</dbReference>
<comment type="caution">
    <text evidence="11">The sequence shown here is derived from an EMBL/GenBank/DDBJ whole genome shotgun (WGS) entry which is preliminary data.</text>
</comment>
<evidence type="ECO:0000256" key="4">
    <source>
        <dbReference type="ARBA" id="ARBA00022801"/>
    </source>
</evidence>
<organism evidence="11 12">
    <name type="scientific">Patiriisocius marinistellae</name>
    <dbReference type="NCBI Taxonomy" id="2494560"/>
    <lineage>
        <taxon>Bacteria</taxon>
        <taxon>Pseudomonadati</taxon>
        <taxon>Bacteroidota</taxon>
        <taxon>Flavobacteriia</taxon>
        <taxon>Flavobacteriales</taxon>
        <taxon>Flavobacteriaceae</taxon>
        <taxon>Patiriisocius</taxon>
    </lineage>
</organism>